<dbReference type="EMBL" id="AP022579">
    <property type="protein sequence ID" value="BBX91886.1"/>
    <property type="molecule type" value="Genomic_DNA"/>
</dbReference>
<proteinExistence type="predicted"/>
<keyword evidence="2" id="KW-1185">Reference proteome</keyword>
<accession>A0ABN5ZFN4</accession>
<evidence type="ECO:0000313" key="2">
    <source>
        <dbReference type="Proteomes" id="UP000466683"/>
    </source>
</evidence>
<evidence type="ECO:0000313" key="1">
    <source>
        <dbReference type="EMBL" id="BBX91886.1"/>
    </source>
</evidence>
<dbReference type="Proteomes" id="UP000466683">
    <property type="component" value="Chromosome"/>
</dbReference>
<reference evidence="1 2" key="1">
    <citation type="journal article" date="2019" name="Emerg. Microbes Infect.">
        <title>Comprehensive subspecies identification of 175 nontuberculous mycobacteria species based on 7547 genomic profiles.</title>
        <authorList>
            <person name="Matsumoto Y."/>
            <person name="Kinjo T."/>
            <person name="Motooka D."/>
            <person name="Nabeya D."/>
            <person name="Jung N."/>
            <person name="Uechi K."/>
            <person name="Horii T."/>
            <person name="Iida T."/>
            <person name="Fujita J."/>
            <person name="Nakamura S."/>
        </authorList>
    </citation>
    <scope>NUCLEOTIDE SEQUENCE [LARGE SCALE GENOMIC DNA]</scope>
    <source>
        <strain evidence="1 2">JCM 15653</strain>
    </source>
</reference>
<gene>
    <name evidence="1" type="ORF">MBOE_35350</name>
</gene>
<organism evidence="1 2">
    <name type="scientific">Mycolicibacterium boenickei</name>
    <dbReference type="NCBI Taxonomy" id="146017"/>
    <lineage>
        <taxon>Bacteria</taxon>
        <taxon>Bacillati</taxon>
        <taxon>Actinomycetota</taxon>
        <taxon>Actinomycetes</taxon>
        <taxon>Mycobacteriales</taxon>
        <taxon>Mycobacteriaceae</taxon>
        <taxon>Mycolicibacterium</taxon>
    </lineage>
</organism>
<name>A0ABN5ZFN4_9MYCO</name>
<protein>
    <submittedName>
        <fullName evidence="1">Uncharacterized protein</fullName>
    </submittedName>
</protein>
<sequence>MVVVVVASAFSVTGPHAVAARPIARAPIRQVAVFFVIGLPVRLAARYQCEQMRLHDIDATNTRWFLSQTHIVPFAATAGSASPAICLIAVTLVCPAGERGTFSQLPPGKDQATP</sequence>